<dbReference type="Gene3D" id="3.40.50.10860">
    <property type="entry name" value="Leucine Dehydrogenase, chain A, domain 1"/>
    <property type="match status" value="1"/>
</dbReference>
<accession>A0A1B1TEH7</accession>
<reference evidence="2" key="2">
    <citation type="journal article" date="2015" name="ISME J.">
        <title>A new class of marine Euryarchaeota group II from the Mediterranean deep chlorophyll maximum.</title>
        <authorList>
            <person name="Martin-Cuadrado A.B."/>
            <person name="Garcia-Heredia I."/>
            <person name="Molto A.G."/>
            <person name="Lopez-Ubeda R."/>
            <person name="Kimes N."/>
            <person name="Lopez-Garcia P."/>
            <person name="Moreira D."/>
            <person name="Rodriguez-Valera F."/>
        </authorList>
    </citation>
    <scope>NUCLEOTIDE SEQUENCE</scope>
</reference>
<dbReference type="GO" id="GO:0019632">
    <property type="term" value="P:shikimate metabolic process"/>
    <property type="evidence" value="ECO:0007669"/>
    <property type="project" value="TreeGrafter"/>
</dbReference>
<reference evidence="2" key="1">
    <citation type="submission" date="2014-11" db="EMBL/GenBank/DDBJ databases">
        <authorList>
            <person name="Zhu J."/>
            <person name="Qi W."/>
            <person name="Song R."/>
        </authorList>
    </citation>
    <scope>NUCLEOTIDE SEQUENCE</scope>
</reference>
<dbReference type="EMBL" id="KP211901">
    <property type="protein sequence ID" value="ANV80673.1"/>
    <property type="molecule type" value="Genomic_DNA"/>
</dbReference>
<proteinExistence type="predicted"/>
<feature type="domain" description="Shikimate dehydrogenase substrate binding N-terminal" evidence="1">
    <location>
        <begin position="9"/>
        <end position="89"/>
    </location>
</feature>
<name>A0A1B1TEH7_9ARCH</name>
<dbReference type="GO" id="GO:0004764">
    <property type="term" value="F:shikimate 3-dehydrogenase (NADP+) activity"/>
    <property type="evidence" value="ECO:0007669"/>
    <property type="project" value="InterPro"/>
</dbReference>
<dbReference type="SUPFAM" id="SSF53223">
    <property type="entry name" value="Aminoacid dehydrogenase-like, N-terminal domain"/>
    <property type="match status" value="1"/>
</dbReference>
<evidence type="ECO:0000259" key="1">
    <source>
        <dbReference type="Pfam" id="PF08501"/>
    </source>
</evidence>
<dbReference type="PANTHER" id="PTHR21089">
    <property type="entry name" value="SHIKIMATE DEHYDROGENASE"/>
    <property type="match status" value="1"/>
</dbReference>
<dbReference type="InterPro" id="IPR022893">
    <property type="entry name" value="Shikimate_DH_fam"/>
</dbReference>
<dbReference type="Pfam" id="PF08501">
    <property type="entry name" value="Shikimate_dh_N"/>
    <property type="match status" value="1"/>
</dbReference>
<sequence>MKVPDYWGVVGFPIAHSLTPKIFQIVGEHMGFEGIKIVFIKAKNIEDFIKETNKVKGNFWLSVTSPLKHQLHKKFNLEYIREIGAINQITNYDGEWRGFNTDGLGFIKAVNYIGIDVNNSILKMKGGGSTARSIAYQWSKYGGKLIIERGRRDIGNGPWEKSITKGFNPDLSINFDILPGVKIDKNIIPEKHYVISYDENYNNDDFAIIMLVAQHLEAWKIMVSDDFKERLPSIKQVLSKL</sequence>
<protein>
    <recommendedName>
        <fullName evidence="1">Shikimate dehydrogenase substrate binding N-terminal domain-containing protein</fullName>
    </recommendedName>
</protein>
<dbReference type="GO" id="GO:0009423">
    <property type="term" value="P:chorismate biosynthetic process"/>
    <property type="evidence" value="ECO:0007669"/>
    <property type="project" value="TreeGrafter"/>
</dbReference>
<evidence type="ECO:0000313" key="2">
    <source>
        <dbReference type="EMBL" id="ANV80673.1"/>
    </source>
</evidence>
<dbReference type="PANTHER" id="PTHR21089:SF1">
    <property type="entry name" value="BIFUNCTIONAL 3-DEHYDROQUINATE DEHYDRATASE_SHIKIMATE DEHYDROGENASE, CHLOROPLASTIC"/>
    <property type="match status" value="1"/>
</dbReference>
<dbReference type="AlphaFoldDB" id="A0A1B1TEH7"/>
<dbReference type="InterPro" id="IPR013708">
    <property type="entry name" value="Shikimate_DH-bd_N"/>
</dbReference>
<dbReference type="Gene3D" id="3.40.50.720">
    <property type="entry name" value="NAD(P)-binding Rossmann-like Domain"/>
    <property type="match status" value="1"/>
</dbReference>
<organism evidence="2">
    <name type="scientific">uncultured Poseidoniia archaeon</name>
    <dbReference type="NCBI Taxonomy" id="1697135"/>
    <lineage>
        <taxon>Archaea</taxon>
        <taxon>Methanobacteriati</taxon>
        <taxon>Thermoplasmatota</taxon>
        <taxon>Candidatus Poseidoniia</taxon>
        <taxon>environmental samples</taxon>
    </lineage>
</organism>
<dbReference type="InterPro" id="IPR046346">
    <property type="entry name" value="Aminoacid_DH-like_N_sf"/>
</dbReference>